<evidence type="ECO:0000313" key="6">
    <source>
        <dbReference type="Proteomes" id="UP000434101"/>
    </source>
</evidence>
<dbReference type="Proteomes" id="UP000434101">
    <property type="component" value="Unassembled WGS sequence"/>
</dbReference>
<dbReference type="InterPro" id="IPR006059">
    <property type="entry name" value="SBP"/>
</dbReference>
<dbReference type="PANTHER" id="PTHR30061">
    <property type="entry name" value="MALTOSE-BINDING PERIPLASMIC PROTEIN"/>
    <property type="match status" value="1"/>
</dbReference>
<dbReference type="PANTHER" id="PTHR30061:SF50">
    <property type="entry name" value="MALTOSE_MALTODEXTRIN-BINDING PERIPLASMIC PROTEIN"/>
    <property type="match status" value="1"/>
</dbReference>
<keyword evidence="6" id="KW-1185">Reference proteome</keyword>
<keyword evidence="4" id="KW-0732">Signal</keyword>
<evidence type="ECO:0000256" key="2">
    <source>
        <dbReference type="ARBA" id="ARBA00022448"/>
    </source>
</evidence>
<evidence type="ECO:0000313" key="5">
    <source>
        <dbReference type="EMBL" id="MXV61160.1"/>
    </source>
</evidence>
<keyword evidence="3" id="KW-0762">Sugar transport</keyword>
<dbReference type="InterPro" id="IPR006060">
    <property type="entry name" value="Maltose/Cyclodextrin-bd"/>
</dbReference>
<keyword evidence="2" id="KW-0813">Transport</keyword>
<dbReference type="PRINTS" id="PR00181">
    <property type="entry name" value="MALTOSEBP"/>
</dbReference>
<evidence type="ECO:0000256" key="1">
    <source>
        <dbReference type="ARBA" id="ARBA00008520"/>
    </source>
</evidence>
<dbReference type="PROSITE" id="PS51257">
    <property type="entry name" value="PROKAR_LIPOPROTEIN"/>
    <property type="match status" value="1"/>
</dbReference>
<dbReference type="GO" id="GO:0042956">
    <property type="term" value="P:maltodextrin transmembrane transport"/>
    <property type="evidence" value="ECO:0007669"/>
    <property type="project" value="TreeGrafter"/>
</dbReference>
<gene>
    <name evidence="5" type="ORF">GS429_03610</name>
</gene>
<sequence>MATNRRSVLKAVGGMSAALAIAGCLGDDDDGANLWHDFEDAETDTFESHLEAFNEDRDQALTADGVSELEEQLETALAADRGPQSFAWAHDWIGRYHDQEFVTDAGDDLEVDLESTYTEVAAEAVQYEGAVYGLPYGAETVTLMYNEDLVDSPPETVSEMESIMEDHHDPENGQYGLSYPSVDPYFVSAWVHAYGGYYYDEESGELGLENDETIEGVELLADSFYPYVPEDPDYESQVAVFNDGNAPFAINGPWQVGGFRDGDFDVTLAPLPTVDGGEPRPYTGVQMWYFTSRLGEAEDDVSDAVVDWTEYHTTNEDAILTNAQDYGMVPVHQDYVESDELGEDVEMFAQTIDSGIPLPTDPRMNQVWDPVEDALERVFIGDEEPREAFEEAAEQVRDAWD</sequence>
<dbReference type="Gene3D" id="3.40.190.10">
    <property type="entry name" value="Periplasmic binding protein-like II"/>
    <property type="match status" value="2"/>
</dbReference>
<comment type="caution">
    <text evidence="5">The sequence shown here is derived from an EMBL/GenBank/DDBJ whole genome shotgun (WGS) entry which is preliminary data.</text>
</comment>
<dbReference type="EMBL" id="WUYX01000015">
    <property type="protein sequence ID" value="MXV61160.1"/>
    <property type="molecule type" value="Genomic_DNA"/>
</dbReference>
<dbReference type="AlphaFoldDB" id="A0A6B0VHY3"/>
<name>A0A6B0VHY3_9EURY</name>
<dbReference type="InterPro" id="IPR006311">
    <property type="entry name" value="TAT_signal"/>
</dbReference>
<accession>A0A6B0VHY3</accession>
<reference evidence="5 6" key="1">
    <citation type="submission" date="2020-01" db="EMBL/GenBank/DDBJ databases">
        <title>Natronorubrum sp. JWXQ-INN 674 isolated from Inner Mongolia Autonomous Region of China.</title>
        <authorList>
            <person name="Xue Q."/>
        </authorList>
    </citation>
    <scope>NUCLEOTIDE SEQUENCE [LARGE SCALE GENOMIC DNA]</scope>
    <source>
        <strain evidence="5 6">JWXQ-INN-674</strain>
    </source>
</reference>
<dbReference type="SUPFAM" id="SSF53850">
    <property type="entry name" value="Periplasmic binding protein-like II"/>
    <property type="match status" value="1"/>
</dbReference>
<proteinExistence type="inferred from homology"/>
<dbReference type="GO" id="GO:1901982">
    <property type="term" value="F:maltose binding"/>
    <property type="evidence" value="ECO:0007669"/>
    <property type="project" value="TreeGrafter"/>
</dbReference>
<dbReference type="Pfam" id="PF13416">
    <property type="entry name" value="SBP_bac_8"/>
    <property type="match status" value="1"/>
</dbReference>
<dbReference type="PROSITE" id="PS51318">
    <property type="entry name" value="TAT"/>
    <property type="match status" value="1"/>
</dbReference>
<organism evidence="5 6">
    <name type="scientific">Natronorubrum halalkaliphilum</name>
    <dbReference type="NCBI Taxonomy" id="2691917"/>
    <lineage>
        <taxon>Archaea</taxon>
        <taxon>Methanobacteriati</taxon>
        <taxon>Methanobacteriota</taxon>
        <taxon>Stenosarchaea group</taxon>
        <taxon>Halobacteria</taxon>
        <taxon>Halobacteriales</taxon>
        <taxon>Natrialbaceae</taxon>
        <taxon>Natronorubrum</taxon>
    </lineage>
</organism>
<dbReference type="GO" id="GO:0055052">
    <property type="term" value="C:ATP-binding cassette (ABC) transporter complex, substrate-binding subunit-containing"/>
    <property type="evidence" value="ECO:0007669"/>
    <property type="project" value="TreeGrafter"/>
</dbReference>
<dbReference type="GO" id="GO:0015768">
    <property type="term" value="P:maltose transport"/>
    <property type="evidence" value="ECO:0007669"/>
    <property type="project" value="TreeGrafter"/>
</dbReference>
<dbReference type="OrthoDB" id="42146at2157"/>
<protein>
    <submittedName>
        <fullName evidence="5">Extracellular solute-binding protein</fullName>
    </submittedName>
</protein>
<dbReference type="GO" id="GO:0015144">
    <property type="term" value="F:carbohydrate transmembrane transporter activity"/>
    <property type="evidence" value="ECO:0007669"/>
    <property type="project" value="InterPro"/>
</dbReference>
<evidence type="ECO:0000256" key="3">
    <source>
        <dbReference type="ARBA" id="ARBA00022597"/>
    </source>
</evidence>
<evidence type="ECO:0000256" key="4">
    <source>
        <dbReference type="ARBA" id="ARBA00022729"/>
    </source>
</evidence>
<comment type="similarity">
    <text evidence="1">Belongs to the bacterial solute-binding protein 1 family.</text>
</comment>